<dbReference type="Proteomes" id="UP000785679">
    <property type="component" value="Unassembled WGS sequence"/>
</dbReference>
<keyword evidence="3" id="KW-1185">Reference proteome</keyword>
<feature type="compositionally biased region" description="Basic and acidic residues" evidence="1">
    <location>
        <begin position="1156"/>
        <end position="1169"/>
    </location>
</feature>
<dbReference type="AlphaFoldDB" id="A0A8J8NHZ3"/>
<evidence type="ECO:0000313" key="2">
    <source>
        <dbReference type="EMBL" id="TNV74605.1"/>
    </source>
</evidence>
<feature type="region of interest" description="Disordered" evidence="1">
    <location>
        <begin position="976"/>
        <end position="1005"/>
    </location>
</feature>
<evidence type="ECO:0000313" key="3">
    <source>
        <dbReference type="Proteomes" id="UP000785679"/>
    </source>
</evidence>
<dbReference type="OrthoDB" id="10685827at2759"/>
<sequence length="1186" mass="135077">MAEKMRRDAMQRYENEAAQIIERHQNKQVQMADDQAALLQKQGYLKSLMTNLDLKASSLISSLSLPPRPLTAPLVDQSWRLLQNWVFSLITDQEKCVRYARIKACQQIKHAQGEKLRYQEGRVNQVVQLAAKIKQFPIAKVNLQPKPLRPLKPQLLEYLRQNYGNVQYEHMGTVRGKPNLKFAAKNMQYSLHHSDSQKFPSLSLLLRDVDRILLANRDLLHIECPKIKLDLSQIDLNQLILNDALSPFQEPDVTSRKELRVFVCAKEAKDHKKELTAFQDMIDDGWTFQVESESGMPACQIKRLKNTNQLKIQPSDSGQFSILSECKLRHLINSKVFSQYFEVSPNSQEVVSSIANFYIIEENSLFHKTPNHSGILTHQRKIRHFRRLSDFEVVLLLCKSLGHLTSGAYPQPIEMKVSLEILKKLHNFDSEQMMPQSPPNGQAKEWVQQNYVIVSCMSGEHLLKQYLVRFPRPNNNTEDQEGGFCHFPNCLQHISSRQQPKIEPRYSQEVTQSQTQLVTLKKARPESANNRNTGQSFTQTTNARLQRRLTRLPTMLDLEIYDSPLIKLLAKRFKQSLQQPQANPQQQQQVMLNKDKSAKVISQQPQPQQIQTLDASQLSKNLPSSRATLQFCQQHFELEQFINSKLNINLQPIQLRPTSFHKALKNFSQWKDELKGSLANDLFAKNAKGCVVMSENIQKILSFALQQMGQSKVQVDVSAFVEVVYQQQPQVINYLENYYNWIFKVSQMQKSIYQSNPTYQEANEHYISQLKAFNLNIKQARENEQYLATELRRWLHSPQFAQTIHTSLGSTTFAQLVEIVRSRDVIFKFQQFQALAERINTGALISEAAQEMLPRIGEGKHQTHTMGFFKGAGENGAFSSNKVIDKLTMIYGGGFPQGMQNSIQGSTGTNFMKKQPPSDKFTSSSGFIDQKTPLNPIQRKFSAGTKKQEEYYSQQQEQVQQSPQTFKSKQEILLPPPIVNNSSKQRANSAHKYNQNATLSKPPGQQLNTLQQQDLYSRPVTNISQYDNTTNLPPPQSNKQYQAVAQTYQQPPPRFNPLPTSLVPIQNAYRNTRPILAQGPQLPPNNLLLAQQQQQRQLKQNIIIAHHTYGSGNPPPQSTVSSKAGGSIIPSNTSIGFHNMQQLASGSGQHRVSSAHGDKDRKRLVEGGKQKKGKKKSQSSGVKGEV</sequence>
<evidence type="ECO:0000256" key="1">
    <source>
        <dbReference type="SAM" id="MobiDB-lite"/>
    </source>
</evidence>
<name>A0A8J8NHZ3_HALGN</name>
<feature type="compositionally biased region" description="Polar residues" evidence="1">
    <location>
        <begin position="920"/>
        <end position="935"/>
    </location>
</feature>
<organism evidence="2 3">
    <name type="scientific">Halteria grandinella</name>
    <dbReference type="NCBI Taxonomy" id="5974"/>
    <lineage>
        <taxon>Eukaryota</taxon>
        <taxon>Sar</taxon>
        <taxon>Alveolata</taxon>
        <taxon>Ciliophora</taxon>
        <taxon>Intramacronucleata</taxon>
        <taxon>Spirotrichea</taxon>
        <taxon>Stichotrichia</taxon>
        <taxon>Sporadotrichida</taxon>
        <taxon>Halteriidae</taxon>
        <taxon>Halteria</taxon>
    </lineage>
</organism>
<comment type="caution">
    <text evidence="2">The sequence shown here is derived from an EMBL/GenBank/DDBJ whole genome shotgun (WGS) entry which is preliminary data.</text>
</comment>
<dbReference type="EMBL" id="RRYP01016787">
    <property type="protein sequence ID" value="TNV74605.1"/>
    <property type="molecule type" value="Genomic_DNA"/>
</dbReference>
<feature type="compositionally biased region" description="Polar residues" evidence="1">
    <location>
        <begin position="1118"/>
        <end position="1152"/>
    </location>
</feature>
<gene>
    <name evidence="2" type="ORF">FGO68_gene14170</name>
</gene>
<feature type="region of interest" description="Disordered" evidence="1">
    <location>
        <begin position="1109"/>
        <end position="1186"/>
    </location>
</feature>
<proteinExistence type="predicted"/>
<feature type="region of interest" description="Disordered" evidence="1">
    <location>
        <begin position="914"/>
        <end position="937"/>
    </location>
</feature>
<reference evidence="2" key="1">
    <citation type="submission" date="2019-06" db="EMBL/GenBank/DDBJ databases">
        <authorList>
            <person name="Zheng W."/>
        </authorList>
    </citation>
    <scope>NUCLEOTIDE SEQUENCE</scope>
    <source>
        <strain evidence="2">QDHG01</strain>
    </source>
</reference>
<feature type="compositionally biased region" description="Polar residues" evidence="1">
    <location>
        <begin position="979"/>
        <end position="1005"/>
    </location>
</feature>
<accession>A0A8J8NHZ3</accession>
<protein>
    <submittedName>
        <fullName evidence="2">Uncharacterized protein</fullName>
    </submittedName>
</protein>